<dbReference type="Proteomes" id="UP000596660">
    <property type="component" value="Unplaced"/>
</dbReference>
<dbReference type="EnsemblPlants" id="AUR62026306-RA">
    <property type="protein sequence ID" value="AUR62026306-RA:cds"/>
    <property type="gene ID" value="AUR62026306"/>
</dbReference>
<protein>
    <submittedName>
        <fullName evidence="1">Uncharacterized protein</fullName>
    </submittedName>
</protein>
<dbReference type="PANTHER" id="PTHR31354:SF7">
    <property type="entry name" value="OS09G0392000 PROTEIN"/>
    <property type="match status" value="1"/>
</dbReference>
<reference evidence="1" key="1">
    <citation type="journal article" date="2017" name="Nature">
        <title>The genome of Chenopodium quinoa.</title>
        <authorList>
            <person name="Jarvis D.E."/>
            <person name="Ho Y.S."/>
            <person name="Lightfoot D.J."/>
            <person name="Schmoeckel S.M."/>
            <person name="Li B."/>
            <person name="Borm T.J.A."/>
            <person name="Ohyanagi H."/>
            <person name="Mineta K."/>
            <person name="Michell C.T."/>
            <person name="Saber N."/>
            <person name="Kharbatia N.M."/>
            <person name="Rupper R.R."/>
            <person name="Sharp A.R."/>
            <person name="Dally N."/>
            <person name="Boughton B.A."/>
            <person name="Woo Y.H."/>
            <person name="Gao G."/>
            <person name="Schijlen E.G.W.M."/>
            <person name="Guo X."/>
            <person name="Momin A.A."/>
            <person name="Negrao S."/>
            <person name="Al-Babili S."/>
            <person name="Gehring C."/>
            <person name="Roessner U."/>
            <person name="Jung C."/>
            <person name="Murphy K."/>
            <person name="Arold S.T."/>
            <person name="Gojobori T."/>
            <person name="van der Linden C.G."/>
            <person name="van Loo E.N."/>
            <person name="Jellen E.N."/>
            <person name="Maughan P.J."/>
            <person name="Tester M."/>
        </authorList>
    </citation>
    <scope>NUCLEOTIDE SEQUENCE [LARGE SCALE GENOMIC DNA]</scope>
    <source>
        <strain evidence="1">cv. PI 614886</strain>
    </source>
</reference>
<proteinExistence type="predicted"/>
<sequence>MSEMAERMAVIRGLDLYEILLEIENRGIAFEQLLTIPEQDEWIYSDGKSTTCVAFILAMYKEAGVFDPLYDSIQVTEFTIRDAYMLKIFESNITRLPSWCNTEYGKIPFCQILGEYRMELPEYNTVEPYAHMNENCPSLPPHYQRPLKC</sequence>
<dbReference type="AlphaFoldDB" id="A0A803MB39"/>
<dbReference type="Gramene" id="AUR62026306-RA">
    <property type="protein sequence ID" value="AUR62026306-RA:cds"/>
    <property type="gene ID" value="AUR62026306"/>
</dbReference>
<organism evidence="1 2">
    <name type="scientific">Chenopodium quinoa</name>
    <name type="common">Quinoa</name>
    <dbReference type="NCBI Taxonomy" id="63459"/>
    <lineage>
        <taxon>Eukaryota</taxon>
        <taxon>Viridiplantae</taxon>
        <taxon>Streptophyta</taxon>
        <taxon>Embryophyta</taxon>
        <taxon>Tracheophyta</taxon>
        <taxon>Spermatophyta</taxon>
        <taxon>Magnoliopsida</taxon>
        <taxon>eudicotyledons</taxon>
        <taxon>Gunneridae</taxon>
        <taxon>Pentapetalae</taxon>
        <taxon>Caryophyllales</taxon>
        <taxon>Chenopodiaceae</taxon>
        <taxon>Chenopodioideae</taxon>
        <taxon>Atripliceae</taxon>
        <taxon>Chenopodium</taxon>
    </lineage>
</organism>
<dbReference type="OMA" id="QVIEFTI"/>
<dbReference type="PANTHER" id="PTHR31354">
    <property type="entry name" value="OS01G0793500 PROTEIN"/>
    <property type="match status" value="1"/>
</dbReference>
<evidence type="ECO:0000313" key="1">
    <source>
        <dbReference type="EnsemblPlants" id="AUR62026306-RA:cds"/>
    </source>
</evidence>
<evidence type="ECO:0000313" key="2">
    <source>
        <dbReference type="Proteomes" id="UP000596660"/>
    </source>
</evidence>
<keyword evidence="2" id="KW-1185">Reference proteome</keyword>
<accession>A0A803MB39</accession>
<name>A0A803MB39_CHEQI</name>
<reference evidence="1" key="2">
    <citation type="submission" date="2021-03" db="UniProtKB">
        <authorList>
            <consortium name="EnsemblPlants"/>
        </authorList>
    </citation>
    <scope>IDENTIFICATION</scope>
</reference>